<comment type="similarity">
    <text evidence="7">Belongs to the binding-protein-dependent transport system permease family.</text>
</comment>
<gene>
    <name evidence="9" type="ORF">HII30_15805</name>
</gene>
<evidence type="ECO:0000259" key="8">
    <source>
        <dbReference type="PROSITE" id="PS50928"/>
    </source>
</evidence>
<feature type="transmembrane region" description="Helical" evidence="7">
    <location>
        <begin position="186"/>
        <end position="212"/>
    </location>
</feature>
<keyword evidence="4 7" id="KW-0812">Transmembrane</keyword>
<dbReference type="GO" id="GO:0005886">
    <property type="term" value="C:plasma membrane"/>
    <property type="evidence" value="ECO:0007669"/>
    <property type="project" value="UniProtKB-SubCell"/>
</dbReference>
<evidence type="ECO:0000256" key="2">
    <source>
        <dbReference type="ARBA" id="ARBA00022448"/>
    </source>
</evidence>
<dbReference type="InterPro" id="IPR050901">
    <property type="entry name" value="BP-dep_ABC_trans_perm"/>
</dbReference>
<dbReference type="CDD" id="cd06261">
    <property type="entry name" value="TM_PBP2"/>
    <property type="match status" value="1"/>
</dbReference>
<dbReference type="EMBL" id="JABBPN010000016">
    <property type="protein sequence ID" value="NMO97229.1"/>
    <property type="molecule type" value="Genomic_DNA"/>
</dbReference>
<evidence type="ECO:0000256" key="6">
    <source>
        <dbReference type="ARBA" id="ARBA00023136"/>
    </source>
</evidence>
<evidence type="ECO:0000256" key="7">
    <source>
        <dbReference type="RuleBase" id="RU363032"/>
    </source>
</evidence>
<dbReference type="Pfam" id="PF00528">
    <property type="entry name" value="BPD_transp_1"/>
    <property type="match status" value="1"/>
</dbReference>
<feature type="transmembrane region" description="Helical" evidence="7">
    <location>
        <begin position="134"/>
        <end position="151"/>
    </location>
</feature>
<dbReference type="Gene3D" id="1.10.3720.10">
    <property type="entry name" value="MetI-like"/>
    <property type="match status" value="1"/>
</dbReference>
<keyword evidence="10" id="KW-1185">Reference proteome</keyword>
<accession>A0A848MAE5</accession>
<sequence length="274" mass="30397">MVKHGALRKVQYGILVFLGICFLLPLLWIILAAFDPNAQQGIKVPDTFTLKNFSDVLGDPSNLRSFGIGILLSGGQAIIVVVVSVLAAYPLSRYEMRFKKSFMLSILFMTALPITAVMVPVFQMFLFFKLQNSIIATMLFLTSSSLPYGIWMMKNFMDSVPIDLEEASWMDGASVWTGLRKVVSPLMLPGIATIAIFTFSGSWGNFFVPYILLQTPDKLPASVTIYQFFGSHGMVEYGRLAAFSLLYTMPSVILYIFSQRYMSKGFSMGGATKG</sequence>
<keyword evidence="6 7" id="KW-0472">Membrane</keyword>
<dbReference type="SUPFAM" id="SSF161098">
    <property type="entry name" value="MetI-like"/>
    <property type="match status" value="1"/>
</dbReference>
<protein>
    <submittedName>
        <fullName evidence="9">Carbohydrate ABC transporter permease</fullName>
    </submittedName>
</protein>
<evidence type="ECO:0000256" key="5">
    <source>
        <dbReference type="ARBA" id="ARBA00022989"/>
    </source>
</evidence>
<name>A0A848MAE5_PAELE</name>
<organism evidence="9 10">
    <name type="scientific">Paenibacillus lemnae</name>
    <dbReference type="NCBI Taxonomy" id="1330551"/>
    <lineage>
        <taxon>Bacteria</taxon>
        <taxon>Bacillati</taxon>
        <taxon>Bacillota</taxon>
        <taxon>Bacilli</taxon>
        <taxon>Bacillales</taxon>
        <taxon>Paenibacillaceae</taxon>
        <taxon>Paenibacillus</taxon>
    </lineage>
</organism>
<evidence type="ECO:0000256" key="3">
    <source>
        <dbReference type="ARBA" id="ARBA00022475"/>
    </source>
</evidence>
<dbReference type="RefSeq" id="WP_169506015.1">
    <property type="nucleotide sequence ID" value="NZ_JABBPN010000016.1"/>
</dbReference>
<keyword evidence="3" id="KW-1003">Cell membrane</keyword>
<feature type="transmembrane region" description="Helical" evidence="7">
    <location>
        <begin position="237"/>
        <end position="257"/>
    </location>
</feature>
<reference evidence="9 10" key="1">
    <citation type="submission" date="2020-04" db="EMBL/GenBank/DDBJ databases">
        <title>Paenibacillus algicola sp. nov., a novel marine bacterium producing alginate lyase.</title>
        <authorList>
            <person name="Huang H."/>
        </authorList>
    </citation>
    <scope>NUCLEOTIDE SEQUENCE [LARGE SCALE GENOMIC DNA]</scope>
    <source>
        <strain evidence="9 10">L7-75</strain>
    </source>
</reference>
<feature type="domain" description="ABC transmembrane type-1" evidence="8">
    <location>
        <begin position="66"/>
        <end position="258"/>
    </location>
</feature>
<feature type="transmembrane region" description="Helical" evidence="7">
    <location>
        <begin position="12"/>
        <end position="34"/>
    </location>
</feature>
<dbReference type="InterPro" id="IPR000515">
    <property type="entry name" value="MetI-like"/>
</dbReference>
<dbReference type="Proteomes" id="UP000565468">
    <property type="component" value="Unassembled WGS sequence"/>
</dbReference>
<keyword evidence="5 7" id="KW-1133">Transmembrane helix</keyword>
<dbReference type="GO" id="GO:0055085">
    <property type="term" value="P:transmembrane transport"/>
    <property type="evidence" value="ECO:0007669"/>
    <property type="project" value="InterPro"/>
</dbReference>
<evidence type="ECO:0000313" key="10">
    <source>
        <dbReference type="Proteomes" id="UP000565468"/>
    </source>
</evidence>
<comment type="subcellular location">
    <subcellularLocation>
        <location evidence="1 7">Cell membrane</location>
        <topology evidence="1 7">Multi-pass membrane protein</topology>
    </subcellularLocation>
</comment>
<dbReference type="PANTHER" id="PTHR32243:SF18">
    <property type="entry name" value="INNER MEMBRANE ABC TRANSPORTER PERMEASE PROTEIN YCJP"/>
    <property type="match status" value="1"/>
</dbReference>
<evidence type="ECO:0000256" key="4">
    <source>
        <dbReference type="ARBA" id="ARBA00022692"/>
    </source>
</evidence>
<evidence type="ECO:0000256" key="1">
    <source>
        <dbReference type="ARBA" id="ARBA00004651"/>
    </source>
</evidence>
<comment type="caution">
    <text evidence="9">The sequence shown here is derived from an EMBL/GenBank/DDBJ whole genome shotgun (WGS) entry which is preliminary data.</text>
</comment>
<dbReference type="PANTHER" id="PTHR32243">
    <property type="entry name" value="MALTOSE TRANSPORT SYSTEM PERMEASE-RELATED"/>
    <property type="match status" value="1"/>
</dbReference>
<proteinExistence type="inferred from homology"/>
<evidence type="ECO:0000313" key="9">
    <source>
        <dbReference type="EMBL" id="NMO97229.1"/>
    </source>
</evidence>
<feature type="transmembrane region" description="Helical" evidence="7">
    <location>
        <begin position="66"/>
        <end position="89"/>
    </location>
</feature>
<feature type="transmembrane region" description="Helical" evidence="7">
    <location>
        <begin position="101"/>
        <end position="128"/>
    </location>
</feature>
<dbReference type="AlphaFoldDB" id="A0A848MAE5"/>
<keyword evidence="2 7" id="KW-0813">Transport</keyword>
<dbReference type="PROSITE" id="PS50928">
    <property type="entry name" value="ABC_TM1"/>
    <property type="match status" value="1"/>
</dbReference>
<dbReference type="InterPro" id="IPR035906">
    <property type="entry name" value="MetI-like_sf"/>
</dbReference>